<reference evidence="1 2" key="1">
    <citation type="submission" date="2008-04" db="EMBL/GenBank/DDBJ databases">
        <title>Genome diversity and DNA divergence of Rhizobium etli.</title>
        <authorList>
            <person name="Gonzalez V."/>
            <person name="Acosta J.L."/>
            <person name="Santamaria R.I."/>
            <person name="Bustos P."/>
            <person name="Hernandez-Gonzalez I.L."/>
            <person name="Fernandez J.L."/>
            <person name="Diaz R."/>
            <person name="Flores M."/>
            <person name="Mora J."/>
            <person name="Palacios R."/>
            <person name="Davila G."/>
        </authorList>
    </citation>
    <scope>NUCLEOTIDE SEQUENCE [LARGE SCALE GENOMIC DNA]</scope>
    <source>
        <strain evidence="2">CIAT 652</strain>
        <plasmid evidence="2">Plasmid pB</plasmid>
    </source>
</reference>
<dbReference type="EMBL" id="CP001076">
    <property type="protein sequence ID" value="ACE93742.1"/>
    <property type="molecule type" value="Genomic_DNA"/>
</dbReference>
<evidence type="ECO:0000313" key="2">
    <source>
        <dbReference type="Proteomes" id="UP000008817"/>
    </source>
</evidence>
<sequence>MGRMKELMIEYRNQEADFMELAEQILKSNGYQWLGGRDPENYDPADQVPYDWKMRGPDGNVTLVDVKIYRSNQLDQTLVWNGLQQLSIAASYENIQHVAIVTNIELSPDVVRSGMYGQYHFDLLDFRMLRDMAHSEEELDQLYQAAAEFRDETWATQPFRPTPPKDSFDADEAKRKLRECPVGDGPKYEQACEYAIRGVFANDFNPWSSKQHKIADGFHRLDLLGHINSQQDFWKGLRYDFRTRYVVFEFKNYAERITQKEIYTTEKYLFAGALRMIAIIIARNGEDAGAKAAREGALREHGKLIILLTGDELINIIGAFRAGDDVHGLLLNNLHNMLSVIGR</sequence>
<dbReference type="Proteomes" id="UP000008817">
    <property type="component" value="Plasmid pB"/>
</dbReference>
<keyword evidence="1" id="KW-0614">Plasmid</keyword>
<gene>
    <name evidence="1" type="ordered locus">RHECIAT_PB0000017</name>
</gene>
<evidence type="ECO:0000313" key="1">
    <source>
        <dbReference type="EMBL" id="ACE93742.1"/>
    </source>
</evidence>
<organism evidence="1 2">
    <name type="scientific">Rhizobium etli (strain CIAT 652)</name>
    <dbReference type="NCBI Taxonomy" id="491916"/>
    <lineage>
        <taxon>Bacteria</taxon>
        <taxon>Pseudomonadati</taxon>
        <taxon>Pseudomonadota</taxon>
        <taxon>Alphaproteobacteria</taxon>
        <taxon>Hyphomicrobiales</taxon>
        <taxon>Rhizobiaceae</taxon>
        <taxon>Rhizobium/Agrobacterium group</taxon>
        <taxon>Rhizobium</taxon>
    </lineage>
</organism>
<protein>
    <recommendedName>
        <fullName evidence="3">Restriction endonuclease type IV Mrr domain-containing protein</fullName>
    </recommendedName>
</protein>
<dbReference type="KEGG" id="rec:RHECIAT_PB0000017"/>
<name>B3Q236_RHIE6</name>
<geneLocation type="plasmid" evidence="1 2">
    <name>pB</name>
</geneLocation>
<dbReference type="AlphaFoldDB" id="B3Q236"/>
<proteinExistence type="predicted"/>
<evidence type="ECO:0008006" key="3">
    <source>
        <dbReference type="Google" id="ProtNLM"/>
    </source>
</evidence>
<accession>B3Q236</accession>
<dbReference type="HOGENOM" id="CLU_064930_0_0_5"/>